<evidence type="ECO:0000313" key="1">
    <source>
        <dbReference type="EMBL" id="MFB9681195.1"/>
    </source>
</evidence>
<evidence type="ECO:0000313" key="2">
    <source>
        <dbReference type="Proteomes" id="UP001589610"/>
    </source>
</evidence>
<sequence length="92" mass="10692">MADYDFPPDLLDLQRAYWKTDEEVQRVTAALPSSQEVLEGAMTDEQREELTAARSARLDALEALNRHPWWEQPEQRRDRHAAWMALQKAAKA</sequence>
<organism evidence="1 2">
    <name type="scientific">Streptosporangium vulgare</name>
    <dbReference type="NCBI Taxonomy" id="46190"/>
    <lineage>
        <taxon>Bacteria</taxon>
        <taxon>Bacillati</taxon>
        <taxon>Actinomycetota</taxon>
        <taxon>Actinomycetes</taxon>
        <taxon>Streptosporangiales</taxon>
        <taxon>Streptosporangiaceae</taxon>
        <taxon>Streptosporangium</taxon>
    </lineage>
</organism>
<proteinExistence type="predicted"/>
<name>A0ABV5TS00_9ACTN</name>
<reference evidence="1 2" key="1">
    <citation type="submission" date="2024-09" db="EMBL/GenBank/DDBJ databases">
        <authorList>
            <person name="Sun Q."/>
            <person name="Mori K."/>
        </authorList>
    </citation>
    <scope>NUCLEOTIDE SEQUENCE [LARGE SCALE GENOMIC DNA]</scope>
    <source>
        <strain evidence="1 2">JCM 3028</strain>
    </source>
</reference>
<dbReference type="RefSeq" id="WP_344747107.1">
    <property type="nucleotide sequence ID" value="NZ_BAAAWW010000117.1"/>
</dbReference>
<protein>
    <submittedName>
        <fullName evidence="1">Uncharacterized protein</fullName>
    </submittedName>
</protein>
<accession>A0ABV5TS00</accession>
<keyword evidence="2" id="KW-1185">Reference proteome</keyword>
<comment type="caution">
    <text evidence="1">The sequence shown here is derived from an EMBL/GenBank/DDBJ whole genome shotgun (WGS) entry which is preliminary data.</text>
</comment>
<gene>
    <name evidence="1" type="ORF">ACFFRH_37445</name>
</gene>
<dbReference type="EMBL" id="JBHMBS010000031">
    <property type="protein sequence ID" value="MFB9681195.1"/>
    <property type="molecule type" value="Genomic_DNA"/>
</dbReference>
<dbReference type="Proteomes" id="UP001589610">
    <property type="component" value="Unassembled WGS sequence"/>
</dbReference>